<accession>A0A6S8V8F7</accession>
<gene>
    <name evidence="7" type="ORF">DBRI00130_LOCUS17863</name>
</gene>
<feature type="transmembrane region" description="Helical" evidence="6">
    <location>
        <begin position="12"/>
        <end position="32"/>
    </location>
</feature>
<comment type="subcellular location">
    <subcellularLocation>
        <location evidence="1">Membrane</location>
        <topology evidence="1">Multi-pass membrane protein</topology>
    </subcellularLocation>
</comment>
<keyword evidence="4 6" id="KW-1133">Transmembrane helix</keyword>
<dbReference type="InterPro" id="IPR007277">
    <property type="entry name" value="Svp26/Tex261"/>
</dbReference>
<dbReference type="GO" id="GO:0006888">
    <property type="term" value="P:endoplasmic reticulum to Golgi vesicle-mediated transport"/>
    <property type="evidence" value="ECO:0007669"/>
    <property type="project" value="InterPro"/>
</dbReference>
<dbReference type="PANTHER" id="PTHR13144">
    <property type="entry name" value="TEX261 PROTEIN"/>
    <property type="match status" value="1"/>
</dbReference>
<evidence type="ECO:0000256" key="2">
    <source>
        <dbReference type="ARBA" id="ARBA00008096"/>
    </source>
</evidence>
<reference evidence="7" key="1">
    <citation type="submission" date="2021-01" db="EMBL/GenBank/DDBJ databases">
        <authorList>
            <person name="Corre E."/>
            <person name="Pelletier E."/>
            <person name="Niang G."/>
            <person name="Scheremetjew M."/>
            <person name="Finn R."/>
            <person name="Kale V."/>
            <person name="Holt S."/>
            <person name="Cochrane G."/>
            <person name="Meng A."/>
            <person name="Brown T."/>
            <person name="Cohen L."/>
        </authorList>
    </citation>
    <scope>NUCLEOTIDE SEQUENCE</scope>
    <source>
        <strain evidence="7">GSO104</strain>
    </source>
</reference>
<feature type="transmembrane region" description="Helical" evidence="6">
    <location>
        <begin position="145"/>
        <end position="164"/>
    </location>
</feature>
<dbReference type="GO" id="GO:0000139">
    <property type="term" value="C:Golgi membrane"/>
    <property type="evidence" value="ECO:0007669"/>
    <property type="project" value="TreeGrafter"/>
</dbReference>
<comment type="similarity">
    <text evidence="2">Belongs to the SVP26 family.</text>
</comment>
<keyword evidence="3 6" id="KW-0812">Transmembrane</keyword>
<sequence length="217" mass="24683">MGFILKAISFCSGWLAVLIEGLCLMAGLYVLCDLAEEFASYAGKTLKVSLYTICILHLLLMIDGSLPFMNILFGIVAHVAFVPLLQTFPYFEPISLKSFGALGVTLLNHFLWCRYFVGKNNDTSYYDHSYQVDVRREMMSSTRSIVGFFLLFIWMVPMGFFVSMTDLDDALPGGAGMGAQFESKRRKGFFKGLVDFVMRRDPQQQQQQQQRNNSVYY</sequence>
<dbReference type="GO" id="GO:0005789">
    <property type="term" value="C:endoplasmic reticulum membrane"/>
    <property type="evidence" value="ECO:0007669"/>
    <property type="project" value="TreeGrafter"/>
</dbReference>
<dbReference type="PANTHER" id="PTHR13144:SF0">
    <property type="entry name" value="PROTEIN TEX261"/>
    <property type="match status" value="1"/>
</dbReference>
<evidence type="ECO:0000256" key="4">
    <source>
        <dbReference type="ARBA" id="ARBA00022989"/>
    </source>
</evidence>
<evidence type="ECO:0000256" key="5">
    <source>
        <dbReference type="ARBA" id="ARBA00023136"/>
    </source>
</evidence>
<dbReference type="Pfam" id="PF04148">
    <property type="entry name" value="Erv26"/>
    <property type="match status" value="1"/>
</dbReference>
<name>A0A6S8V8F7_9STRA</name>
<organism evidence="7">
    <name type="scientific">Ditylum brightwellii</name>
    <dbReference type="NCBI Taxonomy" id="49249"/>
    <lineage>
        <taxon>Eukaryota</taxon>
        <taxon>Sar</taxon>
        <taxon>Stramenopiles</taxon>
        <taxon>Ochrophyta</taxon>
        <taxon>Bacillariophyta</taxon>
        <taxon>Mediophyceae</taxon>
        <taxon>Lithodesmiophycidae</taxon>
        <taxon>Lithodesmiales</taxon>
        <taxon>Lithodesmiaceae</taxon>
        <taxon>Ditylum</taxon>
    </lineage>
</organism>
<evidence type="ECO:0000256" key="6">
    <source>
        <dbReference type="SAM" id="Phobius"/>
    </source>
</evidence>
<dbReference type="GO" id="GO:0030134">
    <property type="term" value="C:COPII-coated ER to Golgi transport vesicle"/>
    <property type="evidence" value="ECO:0007669"/>
    <property type="project" value="TreeGrafter"/>
</dbReference>
<proteinExistence type="inferred from homology"/>
<keyword evidence="5 6" id="KW-0472">Membrane</keyword>
<dbReference type="AlphaFoldDB" id="A0A6S8V8F7"/>
<dbReference type="GO" id="GO:0097020">
    <property type="term" value="F:COPII receptor activity"/>
    <property type="evidence" value="ECO:0007669"/>
    <property type="project" value="InterPro"/>
</dbReference>
<protein>
    <submittedName>
        <fullName evidence="7">Uncharacterized protein</fullName>
    </submittedName>
</protein>
<evidence type="ECO:0000256" key="1">
    <source>
        <dbReference type="ARBA" id="ARBA00004141"/>
    </source>
</evidence>
<dbReference type="EMBL" id="HBNS01022603">
    <property type="protein sequence ID" value="CAE4612913.1"/>
    <property type="molecule type" value="Transcribed_RNA"/>
</dbReference>
<evidence type="ECO:0000313" key="7">
    <source>
        <dbReference type="EMBL" id="CAE4612913.1"/>
    </source>
</evidence>
<evidence type="ECO:0000256" key="3">
    <source>
        <dbReference type="ARBA" id="ARBA00022692"/>
    </source>
</evidence>